<dbReference type="STRING" id="2880.D7FXG6"/>
<dbReference type="PANTHER" id="PTHR43080">
    <property type="entry name" value="CBS DOMAIN-CONTAINING PROTEIN CBSX3, MITOCHONDRIAL"/>
    <property type="match status" value="1"/>
</dbReference>
<keyword evidence="5" id="KW-1185">Reference proteome</keyword>
<dbReference type="Pfam" id="PF00571">
    <property type="entry name" value="CBS"/>
    <property type="match status" value="1"/>
</dbReference>
<evidence type="ECO:0000313" key="5">
    <source>
        <dbReference type="Proteomes" id="UP000002630"/>
    </source>
</evidence>
<dbReference type="eggNOG" id="ENOG502QQ7J">
    <property type="taxonomic scope" value="Eukaryota"/>
</dbReference>
<keyword evidence="1 2" id="KW-0129">CBS domain</keyword>
<dbReference type="InterPro" id="IPR046342">
    <property type="entry name" value="CBS_dom_sf"/>
</dbReference>
<reference evidence="4 5" key="1">
    <citation type="journal article" date="2010" name="Nature">
        <title>The Ectocarpus genome and the independent evolution of multicellularity in brown algae.</title>
        <authorList>
            <person name="Cock J.M."/>
            <person name="Sterck L."/>
            <person name="Rouze P."/>
            <person name="Scornet D."/>
            <person name="Allen A.E."/>
            <person name="Amoutzias G."/>
            <person name="Anthouard V."/>
            <person name="Artiguenave F."/>
            <person name="Aury J.M."/>
            <person name="Badger J.H."/>
            <person name="Beszteri B."/>
            <person name="Billiau K."/>
            <person name="Bonnet E."/>
            <person name="Bothwell J.H."/>
            <person name="Bowler C."/>
            <person name="Boyen C."/>
            <person name="Brownlee C."/>
            <person name="Carrano C.J."/>
            <person name="Charrier B."/>
            <person name="Cho G.Y."/>
            <person name="Coelho S.M."/>
            <person name="Collen J."/>
            <person name="Corre E."/>
            <person name="Da Silva C."/>
            <person name="Delage L."/>
            <person name="Delaroque N."/>
            <person name="Dittami S.M."/>
            <person name="Doulbeau S."/>
            <person name="Elias M."/>
            <person name="Farnham G."/>
            <person name="Gachon C.M."/>
            <person name="Gschloessl B."/>
            <person name="Heesch S."/>
            <person name="Jabbari K."/>
            <person name="Jubin C."/>
            <person name="Kawai H."/>
            <person name="Kimura K."/>
            <person name="Kloareg B."/>
            <person name="Kupper F.C."/>
            <person name="Lang D."/>
            <person name="Le Bail A."/>
            <person name="Leblanc C."/>
            <person name="Lerouge P."/>
            <person name="Lohr M."/>
            <person name="Lopez P.J."/>
            <person name="Martens C."/>
            <person name="Maumus F."/>
            <person name="Michel G."/>
            <person name="Miranda-Saavedra D."/>
            <person name="Morales J."/>
            <person name="Moreau H."/>
            <person name="Motomura T."/>
            <person name="Nagasato C."/>
            <person name="Napoli C.A."/>
            <person name="Nelson D.R."/>
            <person name="Nyvall-Collen P."/>
            <person name="Peters A.F."/>
            <person name="Pommier C."/>
            <person name="Potin P."/>
            <person name="Poulain J."/>
            <person name="Quesneville H."/>
            <person name="Read B."/>
            <person name="Rensing S.A."/>
            <person name="Ritter A."/>
            <person name="Rousvoal S."/>
            <person name="Samanta M."/>
            <person name="Samson G."/>
            <person name="Schroeder D.C."/>
            <person name="Segurens B."/>
            <person name="Strittmatter M."/>
            <person name="Tonon T."/>
            <person name="Tregear J.W."/>
            <person name="Valentin K."/>
            <person name="von Dassow P."/>
            <person name="Yamagishi T."/>
            <person name="Van de Peer Y."/>
            <person name="Wincker P."/>
        </authorList>
    </citation>
    <scope>NUCLEOTIDE SEQUENCE [LARGE SCALE GENOMIC DNA]</scope>
    <source>
        <strain evidence="5">Ec32 / CCAP1310/4</strain>
    </source>
</reference>
<dbReference type="InterPro" id="IPR000644">
    <property type="entry name" value="CBS_dom"/>
</dbReference>
<dbReference type="InParanoid" id="D7FXG6"/>
<sequence>MSAYNVGCLIVTKNGVVSGIISERDYVCKIALLGKASKDTTVKEICTRGPKMVAAARSDTIEACVKKMIAADVRHLPVIDDDTGEVFGLISVKDLVKEYTKERDDLLMKMLGLPPSSV</sequence>
<dbReference type="EMBL" id="FN649743">
    <property type="protein sequence ID" value="CBJ32303.1"/>
    <property type="molecule type" value="Genomic_DNA"/>
</dbReference>
<protein>
    <recommendedName>
        <fullName evidence="3">CBS domain-containing protein</fullName>
    </recommendedName>
</protein>
<dbReference type="OrthoDB" id="418595at2759"/>
<evidence type="ECO:0000259" key="3">
    <source>
        <dbReference type="PROSITE" id="PS51371"/>
    </source>
</evidence>
<dbReference type="EMBL" id="FN648517">
    <property type="protein sequence ID" value="CBJ32303.1"/>
    <property type="molecule type" value="Genomic_DNA"/>
</dbReference>
<dbReference type="SUPFAM" id="SSF54631">
    <property type="entry name" value="CBS-domain pair"/>
    <property type="match status" value="1"/>
</dbReference>
<dbReference type="Proteomes" id="UP000002630">
    <property type="component" value="Linkage Group LG18"/>
</dbReference>
<dbReference type="InterPro" id="IPR051257">
    <property type="entry name" value="Diverse_CBS-Domain"/>
</dbReference>
<organism evidence="4 5">
    <name type="scientific">Ectocarpus siliculosus</name>
    <name type="common">Brown alga</name>
    <name type="synonym">Conferva siliculosa</name>
    <dbReference type="NCBI Taxonomy" id="2880"/>
    <lineage>
        <taxon>Eukaryota</taxon>
        <taxon>Sar</taxon>
        <taxon>Stramenopiles</taxon>
        <taxon>Ochrophyta</taxon>
        <taxon>PX clade</taxon>
        <taxon>Phaeophyceae</taxon>
        <taxon>Ectocarpales</taxon>
        <taxon>Ectocarpaceae</taxon>
        <taxon>Ectocarpus</taxon>
    </lineage>
</organism>
<name>D7FXG6_ECTSI</name>
<dbReference type="SMART" id="SM00116">
    <property type="entry name" value="CBS"/>
    <property type="match status" value="1"/>
</dbReference>
<gene>
    <name evidence="4" type="ORF">Esi_0327_0031</name>
</gene>
<evidence type="ECO:0000256" key="1">
    <source>
        <dbReference type="ARBA" id="ARBA00023122"/>
    </source>
</evidence>
<dbReference type="PROSITE" id="PS51371">
    <property type="entry name" value="CBS"/>
    <property type="match status" value="1"/>
</dbReference>
<evidence type="ECO:0000313" key="4">
    <source>
        <dbReference type="EMBL" id="CBJ32303.1"/>
    </source>
</evidence>
<accession>D7FXG6</accession>
<evidence type="ECO:0000256" key="2">
    <source>
        <dbReference type="PROSITE-ProRule" id="PRU00703"/>
    </source>
</evidence>
<dbReference type="Gene3D" id="3.10.580.10">
    <property type="entry name" value="CBS-domain"/>
    <property type="match status" value="1"/>
</dbReference>
<feature type="domain" description="CBS" evidence="3">
    <location>
        <begin position="46"/>
        <end position="106"/>
    </location>
</feature>
<dbReference type="AlphaFoldDB" id="D7FXG6"/>
<proteinExistence type="predicted"/>
<dbReference type="PANTHER" id="PTHR43080:SF2">
    <property type="entry name" value="CBS DOMAIN-CONTAINING PROTEIN"/>
    <property type="match status" value="1"/>
</dbReference>